<feature type="compositionally biased region" description="Basic and acidic residues" evidence="1">
    <location>
        <begin position="1"/>
        <end position="11"/>
    </location>
</feature>
<sequence length="193" mass="21642">MDTSSSKDKSNGHTFHRSNFPSGRFCSSSSSFSAFSAQPGPITTRPASPTLVNLYRHVSQSPSVRFSPSSPSRSMSITPRQHPQNHYNNHQKKNTCSCSPSTHPGSFRCRLHKSQHHNPHHQSQSQSQNRRNQNSQLNMRRSAMTNSLVRIGTVEGELVKRALAALIRPSSHHLRRPCHFQPKPSRLSIMTKG</sequence>
<protein>
    <submittedName>
        <fullName evidence="2">Uncharacterized protein</fullName>
    </submittedName>
</protein>
<keyword evidence="3" id="KW-1185">Reference proteome</keyword>
<name>A0AAV3REU6_LITER</name>
<feature type="region of interest" description="Disordered" evidence="1">
    <location>
        <begin position="1"/>
        <end position="41"/>
    </location>
</feature>
<proteinExistence type="predicted"/>
<feature type="region of interest" description="Disordered" evidence="1">
    <location>
        <begin position="60"/>
        <end position="136"/>
    </location>
</feature>
<evidence type="ECO:0000313" key="3">
    <source>
        <dbReference type="Proteomes" id="UP001454036"/>
    </source>
</evidence>
<feature type="compositionally biased region" description="Low complexity" evidence="1">
    <location>
        <begin position="60"/>
        <end position="80"/>
    </location>
</feature>
<dbReference type="PANTHER" id="PTHR33132">
    <property type="entry name" value="OSJNBB0118P14.9 PROTEIN"/>
    <property type="match status" value="1"/>
</dbReference>
<dbReference type="PANTHER" id="PTHR33132:SF135">
    <property type="entry name" value="OS02G0799700 PROTEIN"/>
    <property type="match status" value="1"/>
</dbReference>
<feature type="compositionally biased region" description="Low complexity" evidence="1">
    <location>
        <begin position="121"/>
        <end position="136"/>
    </location>
</feature>
<evidence type="ECO:0000256" key="1">
    <source>
        <dbReference type="SAM" id="MobiDB-lite"/>
    </source>
</evidence>
<organism evidence="2 3">
    <name type="scientific">Lithospermum erythrorhizon</name>
    <name type="common">Purple gromwell</name>
    <name type="synonym">Lithospermum officinale var. erythrorhizon</name>
    <dbReference type="NCBI Taxonomy" id="34254"/>
    <lineage>
        <taxon>Eukaryota</taxon>
        <taxon>Viridiplantae</taxon>
        <taxon>Streptophyta</taxon>
        <taxon>Embryophyta</taxon>
        <taxon>Tracheophyta</taxon>
        <taxon>Spermatophyta</taxon>
        <taxon>Magnoliopsida</taxon>
        <taxon>eudicotyledons</taxon>
        <taxon>Gunneridae</taxon>
        <taxon>Pentapetalae</taxon>
        <taxon>asterids</taxon>
        <taxon>lamiids</taxon>
        <taxon>Boraginales</taxon>
        <taxon>Boraginaceae</taxon>
        <taxon>Boraginoideae</taxon>
        <taxon>Lithospermeae</taxon>
        <taxon>Lithospermum</taxon>
    </lineage>
</organism>
<gene>
    <name evidence="2" type="ORF">LIER_41704</name>
</gene>
<feature type="compositionally biased region" description="Polar residues" evidence="1">
    <location>
        <begin position="81"/>
        <end position="104"/>
    </location>
</feature>
<comment type="caution">
    <text evidence="2">The sequence shown here is derived from an EMBL/GenBank/DDBJ whole genome shotgun (WGS) entry which is preliminary data.</text>
</comment>
<feature type="compositionally biased region" description="Basic residues" evidence="1">
    <location>
        <begin position="109"/>
        <end position="120"/>
    </location>
</feature>
<accession>A0AAV3REU6</accession>
<evidence type="ECO:0000313" key="2">
    <source>
        <dbReference type="EMBL" id="GAA0174339.1"/>
    </source>
</evidence>
<dbReference type="Proteomes" id="UP001454036">
    <property type="component" value="Unassembled WGS sequence"/>
</dbReference>
<feature type="compositionally biased region" description="Low complexity" evidence="1">
    <location>
        <begin position="18"/>
        <end position="36"/>
    </location>
</feature>
<dbReference type="AlphaFoldDB" id="A0AAV3REU6"/>
<dbReference type="EMBL" id="BAABME010026697">
    <property type="protein sequence ID" value="GAA0174339.1"/>
    <property type="molecule type" value="Genomic_DNA"/>
</dbReference>
<reference evidence="2 3" key="1">
    <citation type="submission" date="2024-01" db="EMBL/GenBank/DDBJ databases">
        <title>The complete chloroplast genome sequence of Lithospermum erythrorhizon: insights into the phylogenetic relationship among Boraginaceae species and the maternal lineages of purple gromwells.</title>
        <authorList>
            <person name="Okada T."/>
            <person name="Watanabe K."/>
        </authorList>
    </citation>
    <scope>NUCLEOTIDE SEQUENCE [LARGE SCALE GENOMIC DNA]</scope>
</reference>